<sequence>MPSDAVSVSSSVSSAFGSFFTPKIDDHRIPTITNQQQQDEVGDRLEVQTCFEDWVFRLRGLMVSIRVVRLKFARKTNYEVMSIESLSILGLLDLWCRKGMLKCCSNEFSQAGWLAHQIWSSCLADSTDLVELAGCS</sequence>
<organism evidence="1 2">
    <name type="scientific">Parthenolecanium corni</name>
    <dbReference type="NCBI Taxonomy" id="536013"/>
    <lineage>
        <taxon>Eukaryota</taxon>
        <taxon>Metazoa</taxon>
        <taxon>Ecdysozoa</taxon>
        <taxon>Arthropoda</taxon>
        <taxon>Hexapoda</taxon>
        <taxon>Insecta</taxon>
        <taxon>Pterygota</taxon>
        <taxon>Neoptera</taxon>
        <taxon>Paraneoptera</taxon>
        <taxon>Hemiptera</taxon>
        <taxon>Sternorrhyncha</taxon>
        <taxon>Coccoidea</taxon>
        <taxon>Coccidae</taxon>
        <taxon>Parthenolecanium</taxon>
    </lineage>
</organism>
<gene>
    <name evidence="1" type="ORF">V9T40_001046</name>
</gene>
<keyword evidence="2" id="KW-1185">Reference proteome</keyword>
<proteinExistence type="predicted"/>
<evidence type="ECO:0000313" key="1">
    <source>
        <dbReference type="EMBL" id="KAK7580417.1"/>
    </source>
</evidence>
<comment type="caution">
    <text evidence="1">The sequence shown here is derived from an EMBL/GenBank/DDBJ whole genome shotgun (WGS) entry which is preliminary data.</text>
</comment>
<protein>
    <submittedName>
        <fullName evidence="1">Uncharacterized protein</fullName>
    </submittedName>
</protein>
<dbReference type="AlphaFoldDB" id="A0AAN9TNI7"/>
<reference evidence="1 2" key="1">
    <citation type="submission" date="2024-03" db="EMBL/GenBank/DDBJ databases">
        <title>Adaptation during the transition from Ophiocordyceps entomopathogen to insect associate is accompanied by gene loss and intensified selection.</title>
        <authorList>
            <person name="Ward C.M."/>
            <person name="Onetto C.A."/>
            <person name="Borneman A.R."/>
        </authorList>
    </citation>
    <scope>NUCLEOTIDE SEQUENCE [LARGE SCALE GENOMIC DNA]</scope>
    <source>
        <strain evidence="1">AWRI1</strain>
        <tissue evidence="1">Single Adult Female</tissue>
    </source>
</reference>
<evidence type="ECO:0000313" key="2">
    <source>
        <dbReference type="Proteomes" id="UP001367676"/>
    </source>
</evidence>
<dbReference type="EMBL" id="JBBCAQ010000034">
    <property type="protein sequence ID" value="KAK7580417.1"/>
    <property type="molecule type" value="Genomic_DNA"/>
</dbReference>
<name>A0AAN9TNI7_9HEMI</name>
<accession>A0AAN9TNI7</accession>
<dbReference type="Proteomes" id="UP001367676">
    <property type="component" value="Unassembled WGS sequence"/>
</dbReference>